<organism evidence="2 3">
    <name type="scientific">Vitis rotundifolia</name>
    <name type="common">Muscadine grape</name>
    <dbReference type="NCBI Taxonomy" id="103349"/>
    <lineage>
        <taxon>Eukaryota</taxon>
        <taxon>Viridiplantae</taxon>
        <taxon>Streptophyta</taxon>
        <taxon>Embryophyta</taxon>
        <taxon>Tracheophyta</taxon>
        <taxon>Spermatophyta</taxon>
        <taxon>Magnoliopsida</taxon>
        <taxon>eudicotyledons</taxon>
        <taxon>Gunneridae</taxon>
        <taxon>Pentapetalae</taxon>
        <taxon>rosids</taxon>
        <taxon>Vitales</taxon>
        <taxon>Vitaceae</taxon>
        <taxon>Viteae</taxon>
        <taxon>Vitis</taxon>
    </lineage>
</organism>
<gene>
    <name evidence="2" type="ORF">PVL29_006749</name>
</gene>
<reference evidence="2 3" key="1">
    <citation type="journal article" date="2023" name="BMC Biotechnol.">
        <title>Vitis rotundifolia cv Carlos genome sequencing.</title>
        <authorList>
            <person name="Huff M."/>
            <person name="Hulse-Kemp A."/>
            <person name="Scheffler B."/>
            <person name="Youngblood R."/>
            <person name="Simpson S."/>
            <person name="Babiker E."/>
            <person name="Staton M."/>
        </authorList>
    </citation>
    <scope>NUCLEOTIDE SEQUENCE [LARGE SCALE GENOMIC DNA]</scope>
    <source>
        <tissue evidence="2">Leaf</tissue>
    </source>
</reference>
<name>A0AA39A6R1_VITRO</name>
<accession>A0AA39A6R1</accession>
<keyword evidence="3" id="KW-1185">Reference proteome</keyword>
<comment type="caution">
    <text evidence="2">The sequence shown here is derived from an EMBL/GenBank/DDBJ whole genome shotgun (WGS) entry which is preliminary data.</text>
</comment>
<feature type="region of interest" description="Disordered" evidence="1">
    <location>
        <begin position="15"/>
        <end position="35"/>
    </location>
</feature>
<dbReference type="EMBL" id="JARBHA010000005">
    <property type="protein sequence ID" value="KAJ9701525.1"/>
    <property type="molecule type" value="Genomic_DNA"/>
</dbReference>
<protein>
    <submittedName>
        <fullName evidence="2">Uncharacterized protein</fullName>
    </submittedName>
</protein>
<dbReference type="AlphaFoldDB" id="A0AA39A6R1"/>
<evidence type="ECO:0000313" key="3">
    <source>
        <dbReference type="Proteomes" id="UP001168098"/>
    </source>
</evidence>
<evidence type="ECO:0000256" key="1">
    <source>
        <dbReference type="SAM" id="MobiDB-lite"/>
    </source>
</evidence>
<proteinExistence type="predicted"/>
<evidence type="ECO:0000313" key="2">
    <source>
        <dbReference type="EMBL" id="KAJ9701525.1"/>
    </source>
</evidence>
<sequence>MLTQMIRLIFRRTEVDPDSTSSGSAANKEATLAERTSNALSLSIDTSESEFGDVPNRFIAMRPPYSWQTQLYQTSLSCGVTDDQMSLSYGLKANKEADFPDCTRTFWL</sequence>
<dbReference type="Proteomes" id="UP001168098">
    <property type="component" value="Unassembled WGS sequence"/>
</dbReference>